<dbReference type="PANTHER" id="PTHR43433">
    <property type="entry name" value="HYDROLASE, ALPHA/BETA FOLD FAMILY PROTEIN"/>
    <property type="match status" value="1"/>
</dbReference>
<dbReference type="EMBL" id="JACCFH010000001">
    <property type="protein sequence ID" value="NYG32756.1"/>
    <property type="molecule type" value="Genomic_DNA"/>
</dbReference>
<dbReference type="AlphaFoldDB" id="A0A7Y9U6L3"/>
<dbReference type="SUPFAM" id="SSF53474">
    <property type="entry name" value="alpha/beta-Hydrolases"/>
    <property type="match status" value="1"/>
</dbReference>
<organism evidence="2 3">
    <name type="scientific">Sphaerotilus montanus</name>
    <dbReference type="NCBI Taxonomy" id="522889"/>
    <lineage>
        <taxon>Bacteria</taxon>
        <taxon>Pseudomonadati</taxon>
        <taxon>Pseudomonadota</taxon>
        <taxon>Betaproteobacteria</taxon>
        <taxon>Burkholderiales</taxon>
        <taxon>Sphaerotilaceae</taxon>
        <taxon>Sphaerotilus</taxon>
    </lineage>
</organism>
<dbReference type="Gene3D" id="3.40.50.1820">
    <property type="entry name" value="alpha/beta hydrolase"/>
    <property type="match status" value="1"/>
</dbReference>
<sequence>MNAPVWLLLRGLTRDQRHWGDVPERLARALPPGAQVVCIDLPGNGALHHLRSAATVAGLVAQARAQVAECGLAGRPVHLLAMSLGAMVAVAWAAAHPDEIAGAVLVNTSLRPFSPFWQRLRPRAWAPLLACLWPGTSAERWERCILGLTSARAVRRPEAPALLRQWADWRRSHPVSRANALRQLLAAATFRAPRRAPPVPLRLLNGAADGLVHPACSQAVARAWNLPIAVHPDAGHDLPLDDPDWVVAQVVAWRPGVRASR</sequence>
<dbReference type="PANTHER" id="PTHR43433:SF1">
    <property type="entry name" value="BLL5160 PROTEIN"/>
    <property type="match status" value="1"/>
</dbReference>
<accession>A0A7Y9U6L3</accession>
<proteinExistence type="predicted"/>
<dbReference type="RefSeq" id="WP_179633608.1">
    <property type="nucleotide sequence ID" value="NZ_JACCFH010000001.1"/>
</dbReference>
<protein>
    <submittedName>
        <fullName evidence="2">Pimeloyl-ACP methyl ester carboxylesterase</fullName>
    </submittedName>
</protein>
<dbReference type="Proteomes" id="UP000518288">
    <property type="component" value="Unassembled WGS sequence"/>
</dbReference>
<feature type="domain" description="AB hydrolase-1" evidence="1">
    <location>
        <begin position="7"/>
        <end position="248"/>
    </location>
</feature>
<dbReference type="InterPro" id="IPR000073">
    <property type="entry name" value="AB_hydrolase_1"/>
</dbReference>
<evidence type="ECO:0000259" key="1">
    <source>
        <dbReference type="Pfam" id="PF12697"/>
    </source>
</evidence>
<comment type="caution">
    <text evidence="2">The sequence shown here is derived from an EMBL/GenBank/DDBJ whole genome shotgun (WGS) entry which is preliminary data.</text>
</comment>
<dbReference type="Pfam" id="PF12697">
    <property type="entry name" value="Abhydrolase_6"/>
    <property type="match status" value="1"/>
</dbReference>
<dbReference type="InterPro" id="IPR029058">
    <property type="entry name" value="AB_hydrolase_fold"/>
</dbReference>
<dbReference type="InterPro" id="IPR050471">
    <property type="entry name" value="AB_hydrolase"/>
</dbReference>
<keyword evidence="3" id="KW-1185">Reference proteome</keyword>
<evidence type="ECO:0000313" key="2">
    <source>
        <dbReference type="EMBL" id="NYG32756.1"/>
    </source>
</evidence>
<evidence type="ECO:0000313" key="3">
    <source>
        <dbReference type="Proteomes" id="UP000518288"/>
    </source>
</evidence>
<reference evidence="2 3" key="1">
    <citation type="submission" date="2020-07" db="EMBL/GenBank/DDBJ databases">
        <title>Genomic Encyclopedia of Archaeal and Bacterial Type Strains, Phase II (KMG-II): from individual species to whole genera.</title>
        <authorList>
            <person name="Goeker M."/>
        </authorList>
    </citation>
    <scope>NUCLEOTIDE SEQUENCE [LARGE SCALE GENOMIC DNA]</scope>
    <source>
        <strain evidence="2 3">DSM 21226</strain>
    </source>
</reference>
<gene>
    <name evidence="2" type="ORF">BDD16_001742</name>
</gene>
<name>A0A7Y9U6L3_9BURK</name>